<dbReference type="EMBL" id="CP074694">
    <property type="protein sequence ID" value="QVL33721.1"/>
    <property type="molecule type" value="Genomic_DNA"/>
</dbReference>
<keyword evidence="3" id="KW-0249">Electron transport</keyword>
<dbReference type="Pfam" id="PF14561">
    <property type="entry name" value="TPR_20"/>
    <property type="match status" value="1"/>
</dbReference>
<evidence type="ECO:0000313" key="8">
    <source>
        <dbReference type="EMBL" id="QVL33721.1"/>
    </source>
</evidence>
<dbReference type="RefSeq" id="WP_213498676.1">
    <property type="nucleotide sequence ID" value="NZ_CP074694.1"/>
</dbReference>
<accession>A0A8E6B8I5</accession>
<keyword evidence="9" id="KW-1185">Reference proteome</keyword>
<reference evidence="8" key="1">
    <citation type="submission" date="2021-05" db="EMBL/GenBank/DDBJ databases">
        <title>Complete genome sequence of the cellulolytic planctomycete Telmatocola sphagniphila SP2T and characterization of the first cellulase from planctomycetes.</title>
        <authorList>
            <person name="Rakitin A.L."/>
            <person name="Beletsky A.V."/>
            <person name="Naumoff D.G."/>
            <person name="Kulichevskaya I.S."/>
            <person name="Mardanov A.V."/>
            <person name="Ravin N.V."/>
            <person name="Dedysh S.N."/>
        </authorList>
    </citation>
    <scope>NUCLEOTIDE SEQUENCE</scope>
    <source>
        <strain evidence="8">SP2T</strain>
    </source>
</reference>
<evidence type="ECO:0000256" key="1">
    <source>
        <dbReference type="ARBA" id="ARBA00008987"/>
    </source>
</evidence>
<dbReference type="InterPro" id="IPR013766">
    <property type="entry name" value="Thioredoxin_domain"/>
</dbReference>
<dbReference type="CDD" id="cd02956">
    <property type="entry name" value="ybbN"/>
    <property type="match status" value="1"/>
</dbReference>
<dbReference type="Pfam" id="PF00085">
    <property type="entry name" value="Thioredoxin"/>
    <property type="match status" value="1"/>
</dbReference>
<gene>
    <name evidence="8" type="primary">trxA</name>
    <name evidence="8" type="ORF">KIH39_07385</name>
</gene>
<evidence type="ECO:0000256" key="3">
    <source>
        <dbReference type="ARBA" id="ARBA00022982"/>
    </source>
</evidence>
<evidence type="ECO:0000313" key="9">
    <source>
        <dbReference type="Proteomes" id="UP000676194"/>
    </source>
</evidence>
<dbReference type="InterPro" id="IPR011990">
    <property type="entry name" value="TPR-like_helical_dom_sf"/>
</dbReference>
<keyword evidence="4" id="KW-1015">Disulfide bond</keyword>
<evidence type="ECO:0000256" key="6">
    <source>
        <dbReference type="NCBIfam" id="TIGR01068"/>
    </source>
</evidence>
<dbReference type="PANTHER" id="PTHR45663">
    <property type="entry name" value="GEO12009P1"/>
    <property type="match status" value="1"/>
</dbReference>
<dbReference type="PANTHER" id="PTHR45663:SF11">
    <property type="entry name" value="GEO12009P1"/>
    <property type="match status" value="1"/>
</dbReference>
<dbReference type="Gene3D" id="3.40.30.10">
    <property type="entry name" value="Glutaredoxin"/>
    <property type="match status" value="1"/>
</dbReference>
<evidence type="ECO:0000256" key="2">
    <source>
        <dbReference type="ARBA" id="ARBA00022448"/>
    </source>
</evidence>
<dbReference type="NCBIfam" id="TIGR01068">
    <property type="entry name" value="thioredoxin"/>
    <property type="match status" value="1"/>
</dbReference>
<dbReference type="SUPFAM" id="SSF52833">
    <property type="entry name" value="Thioredoxin-like"/>
    <property type="match status" value="1"/>
</dbReference>
<keyword evidence="2" id="KW-0813">Transport</keyword>
<evidence type="ECO:0000256" key="5">
    <source>
        <dbReference type="ARBA" id="ARBA00023284"/>
    </source>
</evidence>
<dbReference type="Gene3D" id="1.25.40.10">
    <property type="entry name" value="Tetratricopeptide repeat domain"/>
    <property type="match status" value="2"/>
</dbReference>
<sequence length="289" mass="32402">MQNAESLNYVIDVEESNFQADVIERSKDTLVLIDFWAPWCEPCRRLGPLLEKIAGERQGTVVIAKVNTDENPELASYFQIEGIPAVFAIKESQVADQFTGLMPEAALNEFVDNLAPKPPTSEEAQAEELEKTKPEEAAKLYRAILEKDPNEDKTRLSLGRVLVGLKQYHEARVVLQPLGDAGDFGADAERLRKQMDMLESAPAQSEVNELQKKVAAAPENAKLRFQLGSLLAKQAKYQEALDNLLIAAEHDRELGRNDVKNLMVDIFHIIGVRSELADDYRARLQNLLY</sequence>
<dbReference type="PROSITE" id="PS00194">
    <property type="entry name" value="THIOREDOXIN_1"/>
    <property type="match status" value="1"/>
</dbReference>
<organism evidence="8 9">
    <name type="scientific">Telmatocola sphagniphila</name>
    <dbReference type="NCBI Taxonomy" id="1123043"/>
    <lineage>
        <taxon>Bacteria</taxon>
        <taxon>Pseudomonadati</taxon>
        <taxon>Planctomycetota</taxon>
        <taxon>Planctomycetia</taxon>
        <taxon>Gemmatales</taxon>
        <taxon>Gemmataceae</taxon>
    </lineage>
</organism>
<dbReference type="PROSITE" id="PS51352">
    <property type="entry name" value="THIOREDOXIN_2"/>
    <property type="match status" value="1"/>
</dbReference>
<dbReference type="InterPro" id="IPR005746">
    <property type="entry name" value="Thioredoxin"/>
</dbReference>
<dbReference type="GO" id="GO:0005737">
    <property type="term" value="C:cytoplasm"/>
    <property type="evidence" value="ECO:0007669"/>
    <property type="project" value="TreeGrafter"/>
</dbReference>
<evidence type="ECO:0000259" key="7">
    <source>
        <dbReference type="PROSITE" id="PS51352"/>
    </source>
</evidence>
<dbReference type="AlphaFoldDB" id="A0A8E6B8I5"/>
<evidence type="ECO:0000256" key="4">
    <source>
        <dbReference type="ARBA" id="ARBA00023157"/>
    </source>
</evidence>
<dbReference type="SUPFAM" id="SSF81901">
    <property type="entry name" value="HCP-like"/>
    <property type="match status" value="1"/>
</dbReference>
<feature type="domain" description="Thioredoxin" evidence="7">
    <location>
        <begin position="1"/>
        <end position="116"/>
    </location>
</feature>
<dbReference type="Pfam" id="PF14559">
    <property type="entry name" value="TPR_19"/>
    <property type="match status" value="1"/>
</dbReference>
<dbReference type="InterPro" id="IPR017937">
    <property type="entry name" value="Thioredoxin_CS"/>
</dbReference>
<name>A0A8E6B8I5_9BACT</name>
<comment type="similarity">
    <text evidence="1">Belongs to the thioredoxin family.</text>
</comment>
<dbReference type="FunFam" id="3.40.30.10:FF:000001">
    <property type="entry name" value="Thioredoxin"/>
    <property type="match status" value="1"/>
</dbReference>
<dbReference type="GO" id="GO:0015035">
    <property type="term" value="F:protein-disulfide reductase activity"/>
    <property type="evidence" value="ECO:0007669"/>
    <property type="project" value="UniProtKB-UniRule"/>
</dbReference>
<dbReference type="Proteomes" id="UP000676194">
    <property type="component" value="Chromosome"/>
</dbReference>
<dbReference type="KEGG" id="tsph:KIH39_07385"/>
<protein>
    <recommendedName>
        <fullName evidence="6">Thioredoxin</fullName>
    </recommendedName>
</protein>
<dbReference type="GO" id="GO:0006950">
    <property type="term" value="P:response to stress"/>
    <property type="evidence" value="ECO:0007669"/>
    <property type="project" value="UniProtKB-ARBA"/>
</dbReference>
<keyword evidence="5" id="KW-0676">Redox-active center</keyword>
<proteinExistence type="inferred from homology"/>
<dbReference type="InterPro" id="IPR036249">
    <property type="entry name" value="Thioredoxin-like_sf"/>
</dbReference>